<evidence type="ECO:0000313" key="1">
    <source>
        <dbReference type="EMBL" id="KFI47516.1"/>
    </source>
</evidence>
<reference evidence="1 2" key="1">
    <citation type="submission" date="2014-03" db="EMBL/GenBank/DDBJ databases">
        <title>Genomics of Bifidobacteria.</title>
        <authorList>
            <person name="Ventura M."/>
            <person name="Milani C."/>
            <person name="Lugli G.A."/>
        </authorList>
    </citation>
    <scope>NUCLEOTIDE SEQUENCE [LARGE SCALE GENOMIC DNA]</scope>
    <source>
        <strain evidence="1 2">DSM 23969</strain>
    </source>
</reference>
<dbReference type="OrthoDB" id="3233388at2"/>
<dbReference type="EMBL" id="JGYN01000034">
    <property type="protein sequence ID" value="KFI47516.1"/>
    <property type="molecule type" value="Genomic_DNA"/>
</dbReference>
<dbReference type="Proteomes" id="UP000029108">
    <property type="component" value="Unassembled WGS sequence"/>
</dbReference>
<protein>
    <submittedName>
        <fullName evidence="1">Toxin RelE</fullName>
    </submittedName>
</protein>
<accession>A0A086ZLW6</accession>
<name>A0A086ZLW6_9BIFI</name>
<sequence>MLSSEQRKARFDWVKRDDGSSEFQDFLDGISSKARAKLLARIAAIEEYGVTFAATMLWVKKLEHNLYEIRVEYTGNQYRSLYFQVQGNRYMITHGFSKKTQKTPEQEKIHARHIRDRWIGGHDDRD</sequence>
<dbReference type="AlphaFoldDB" id="A0A086ZLW6"/>
<dbReference type="eggNOG" id="COG4679">
    <property type="taxonomic scope" value="Bacteria"/>
</dbReference>
<dbReference type="InterPro" id="IPR009241">
    <property type="entry name" value="HigB-like"/>
</dbReference>
<comment type="caution">
    <text evidence="1">The sequence shown here is derived from an EMBL/GenBank/DDBJ whole genome shotgun (WGS) entry which is preliminary data.</text>
</comment>
<proteinExistence type="predicted"/>
<dbReference type="Pfam" id="PF05973">
    <property type="entry name" value="Gp49"/>
    <property type="match status" value="1"/>
</dbReference>
<evidence type="ECO:0000313" key="2">
    <source>
        <dbReference type="Proteomes" id="UP000029108"/>
    </source>
</evidence>
<gene>
    <name evidence="1" type="ORF">BBIA_1144</name>
</gene>
<keyword evidence="2" id="KW-1185">Reference proteome</keyword>
<dbReference type="STRING" id="1437608.GCA_000771645_00469"/>
<organism evidence="1 2">
    <name type="scientific">Bifidobacterium biavatii DSM 23969</name>
    <dbReference type="NCBI Taxonomy" id="1437608"/>
    <lineage>
        <taxon>Bacteria</taxon>
        <taxon>Bacillati</taxon>
        <taxon>Actinomycetota</taxon>
        <taxon>Actinomycetes</taxon>
        <taxon>Bifidobacteriales</taxon>
        <taxon>Bifidobacteriaceae</taxon>
        <taxon>Bifidobacterium</taxon>
    </lineage>
</organism>